<feature type="compositionally biased region" description="Basic and acidic residues" evidence="1">
    <location>
        <begin position="234"/>
        <end position="248"/>
    </location>
</feature>
<dbReference type="RefSeq" id="WP_183217435.1">
    <property type="nucleotide sequence ID" value="NZ_BMPW01000002.1"/>
</dbReference>
<evidence type="ECO:0000313" key="3">
    <source>
        <dbReference type="Proteomes" id="UP000590749"/>
    </source>
</evidence>
<feature type="compositionally biased region" description="Low complexity" evidence="1">
    <location>
        <begin position="305"/>
        <end position="326"/>
    </location>
</feature>
<accession>A0A7W5FCN4</accession>
<protein>
    <submittedName>
        <fullName evidence="2">Uncharacterized protein</fullName>
    </submittedName>
</protein>
<keyword evidence="3" id="KW-1185">Reference proteome</keyword>
<dbReference type="Proteomes" id="UP000590749">
    <property type="component" value="Unassembled WGS sequence"/>
</dbReference>
<evidence type="ECO:0000256" key="1">
    <source>
        <dbReference type="SAM" id="MobiDB-lite"/>
    </source>
</evidence>
<organism evidence="2 3">
    <name type="scientific">Actinoplanes campanulatus</name>
    <dbReference type="NCBI Taxonomy" id="113559"/>
    <lineage>
        <taxon>Bacteria</taxon>
        <taxon>Bacillati</taxon>
        <taxon>Actinomycetota</taxon>
        <taxon>Actinomycetes</taxon>
        <taxon>Micromonosporales</taxon>
        <taxon>Micromonosporaceae</taxon>
        <taxon>Actinoplanes</taxon>
    </lineage>
</organism>
<comment type="caution">
    <text evidence="2">The sequence shown here is derived from an EMBL/GenBank/DDBJ whole genome shotgun (WGS) entry which is preliminary data.</text>
</comment>
<evidence type="ECO:0000313" key="2">
    <source>
        <dbReference type="EMBL" id="MBB3093564.1"/>
    </source>
</evidence>
<feature type="region of interest" description="Disordered" evidence="1">
    <location>
        <begin position="229"/>
        <end position="335"/>
    </location>
</feature>
<sequence length="335" mass="34290">MGRAHRMRAVLVGFGGASLRLQIMTGVALAATVALVLAVFWADREPPAGTEPGEVLRVGVVEGQSVGGYLAASRDELARLTDPSAPAAGDTWALVAFRRYAAPAGLPDLLSGAQVAQVYTRVPLTGSRTAVNRIPVYRLPDDVTAGMISAAVARERERADYQRLGRALTGDGRNEMRLRAVYESAARIAAEEAAAYRAGCACVFAAVVRGTPAALDGIADRPGVRVVDPAPEVRGLDRTEFRPPRPEELEAAPADPSPSAVPSGNPGVAPDAVGPLPSSIGVPVTSTSPESSGRTPSAAVLPTKDPVAVPSASDASPAHDGPDASPGASTGDSGR</sequence>
<name>A0A7W5FCN4_9ACTN</name>
<proteinExistence type="predicted"/>
<feature type="compositionally biased region" description="Low complexity" evidence="1">
    <location>
        <begin position="251"/>
        <end position="263"/>
    </location>
</feature>
<gene>
    <name evidence="2" type="ORF">FHR83_001213</name>
</gene>
<dbReference type="EMBL" id="JACHXF010000002">
    <property type="protein sequence ID" value="MBB3093564.1"/>
    <property type="molecule type" value="Genomic_DNA"/>
</dbReference>
<reference evidence="2 3" key="1">
    <citation type="submission" date="2020-08" db="EMBL/GenBank/DDBJ databases">
        <title>Genomic Encyclopedia of Type Strains, Phase III (KMG-III): the genomes of soil and plant-associated and newly described type strains.</title>
        <authorList>
            <person name="Whitman W."/>
        </authorList>
    </citation>
    <scope>NUCLEOTIDE SEQUENCE [LARGE SCALE GENOMIC DNA]</scope>
    <source>
        <strain evidence="2 3">CECT 3287</strain>
    </source>
</reference>
<dbReference type="AlphaFoldDB" id="A0A7W5FCN4"/>
<feature type="compositionally biased region" description="Polar residues" evidence="1">
    <location>
        <begin position="284"/>
        <end position="295"/>
    </location>
</feature>